<dbReference type="EMBL" id="MU268929">
    <property type="protein sequence ID" value="KAH7903502.1"/>
    <property type="molecule type" value="Genomic_DNA"/>
</dbReference>
<feature type="non-terminal residue" evidence="1">
    <location>
        <position position="94"/>
    </location>
</feature>
<dbReference type="Proteomes" id="UP000790377">
    <property type="component" value="Unassembled WGS sequence"/>
</dbReference>
<evidence type="ECO:0000313" key="2">
    <source>
        <dbReference type="Proteomes" id="UP000790377"/>
    </source>
</evidence>
<sequence length="94" mass="10444">EERIQAAIAAINASGMKPNGATVLSIRRAAQDFDVPRATLQARYNGRQSREQAHEHKQKLTTAQELVLVEWIKTMGRRGMPLNAQAIIDYASDV</sequence>
<evidence type="ECO:0000313" key="1">
    <source>
        <dbReference type="EMBL" id="KAH7903502.1"/>
    </source>
</evidence>
<gene>
    <name evidence="1" type="ORF">BJ138DRAFT_968943</name>
</gene>
<reference evidence="1" key="1">
    <citation type="journal article" date="2021" name="New Phytol.">
        <title>Evolutionary innovations through gain and loss of genes in the ectomycorrhizal Boletales.</title>
        <authorList>
            <person name="Wu G."/>
            <person name="Miyauchi S."/>
            <person name="Morin E."/>
            <person name="Kuo A."/>
            <person name="Drula E."/>
            <person name="Varga T."/>
            <person name="Kohler A."/>
            <person name="Feng B."/>
            <person name="Cao Y."/>
            <person name="Lipzen A."/>
            <person name="Daum C."/>
            <person name="Hundley H."/>
            <person name="Pangilinan J."/>
            <person name="Johnson J."/>
            <person name="Barry K."/>
            <person name="LaButti K."/>
            <person name="Ng V."/>
            <person name="Ahrendt S."/>
            <person name="Min B."/>
            <person name="Choi I.G."/>
            <person name="Park H."/>
            <person name="Plett J.M."/>
            <person name="Magnuson J."/>
            <person name="Spatafora J.W."/>
            <person name="Nagy L.G."/>
            <person name="Henrissat B."/>
            <person name="Grigoriev I.V."/>
            <person name="Yang Z.L."/>
            <person name="Xu J."/>
            <person name="Martin F.M."/>
        </authorList>
    </citation>
    <scope>NUCLEOTIDE SEQUENCE</scope>
    <source>
        <strain evidence="1">ATCC 28755</strain>
    </source>
</reference>
<name>A0ACB7ZS23_9AGAM</name>
<feature type="non-terminal residue" evidence="1">
    <location>
        <position position="1"/>
    </location>
</feature>
<accession>A0ACB7ZS23</accession>
<protein>
    <submittedName>
        <fullName evidence="1">Uncharacterized protein</fullName>
    </submittedName>
</protein>
<organism evidence="1 2">
    <name type="scientific">Hygrophoropsis aurantiaca</name>
    <dbReference type="NCBI Taxonomy" id="72124"/>
    <lineage>
        <taxon>Eukaryota</taxon>
        <taxon>Fungi</taxon>
        <taxon>Dikarya</taxon>
        <taxon>Basidiomycota</taxon>
        <taxon>Agaricomycotina</taxon>
        <taxon>Agaricomycetes</taxon>
        <taxon>Agaricomycetidae</taxon>
        <taxon>Boletales</taxon>
        <taxon>Coniophorineae</taxon>
        <taxon>Hygrophoropsidaceae</taxon>
        <taxon>Hygrophoropsis</taxon>
    </lineage>
</organism>
<proteinExistence type="predicted"/>
<comment type="caution">
    <text evidence="1">The sequence shown here is derived from an EMBL/GenBank/DDBJ whole genome shotgun (WGS) entry which is preliminary data.</text>
</comment>
<keyword evidence="2" id="KW-1185">Reference proteome</keyword>